<dbReference type="Pfam" id="PF03060">
    <property type="entry name" value="NMO"/>
    <property type="match status" value="1"/>
</dbReference>
<dbReference type="EMBL" id="VUOA01000014">
    <property type="protein sequence ID" value="KAA2238252.1"/>
    <property type="molecule type" value="Genomic_DNA"/>
</dbReference>
<evidence type="ECO:0000256" key="2">
    <source>
        <dbReference type="ARBA" id="ARBA00009881"/>
    </source>
</evidence>
<evidence type="ECO:0000256" key="10">
    <source>
        <dbReference type="ARBA" id="ARBA00049401"/>
    </source>
</evidence>
<dbReference type="InterPro" id="IPR004136">
    <property type="entry name" value="NMO"/>
</dbReference>
<reference evidence="12 13" key="2">
    <citation type="submission" date="2019-09" db="EMBL/GenBank/DDBJ databases">
        <authorList>
            <person name="Jin C."/>
        </authorList>
    </citation>
    <scope>NUCLEOTIDE SEQUENCE [LARGE SCALE GENOMIC DNA]</scope>
    <source>
        <strain evidence="12 13">BN140002</strain>
    </source>
</reference>
<evidence type="ECO:0000256" key="9">
    <source>
        <dbReference type="ARBA" id="ARBA00031155"/>
    </source>
</evidence>
<keyword evidence="3" id="KW-0216">Detoxification</keyword>
<evidence type="ECO:0000256" key="3">
    <source>
        <dbReference type="ARBA" id="ARBA00022575"/>
    </source>
</evidence>
<proteinExistence type="inferred from homology"/>
<reference evidence="12 13" key="1">
    <citation type="submission" date="2019-09" db="EMBL/GenBank/DDBJ databases">
        <title>Salinarimonas rosea gen. nov., sp. nov., a new member of the a-2 subgroup of the Proteobacteria.</title>
        <authorList>
            <person name="Liu J."/>
        </authorList>
    </citation>
    <scope>NUCLEOTIDE SEQUENCE [LARGE SCALE GENOMIC DNA]</scope>
    <source>
        <strain evidence="12 13">BN140002</strain>
    </source>
</reference>
<dbReference type="AlphaFoldDB" id="A0A5B2VIQ3"/>
<dbReference type="PANTHER" id="PTHR42747:SF3">
    <property type="entry name" value="NITRONATE MONOOXYGENASE-RELATED"/>
    <property type="match status" value="1"/>
</dbReference>
<dbReference type="GO" id="GO:0009636">
    <property type="term" value="P:response to toxic substance"/>
    <property type="evidence" value="ECO:0007669"/>
    <property type="project" value="UniProtKB-KW"/>
</dbReference>
<evidence type="ECO:0000256" key="8">
    <source>
        <dbReference type="ARBA" id="ARBA00023033"/>
    </source>
</evidence>
<accession>A0A5B2VIQ3</accession>
<evidence type="ECO:0000256" key="11">
    <source>
        <dbReference type="ARBA" id="ARBA00067136"/>
    </source>
</evidence>
<comment type="catalytic activity">
    <reaction evidence="10">
        <text>3 propionate 3-nitronate + 3 O2 + H2O = 3 3-oxopropanoate + 2 nitrate + nitrite + H2O2 + 3 H(+)</text>
        <dbReference type="Rhea" id="RHEA:57332"/>
        <dbReference type="ChEBI" id="CHEBI:15377"/>
        <dbReference type="ChEBI" id="CHEBI:15378"/>
        <dbReference type="ChEBI" id="CHEBI:15379"/>
        <dbReference type="ChEBI" id="CHEBI:16240"/>
        <dbReference type="ChEBI" id="CHEBI:16301"/>
        <dbReference type="ChEBI" id="CHEBI:17632"/>
        <dbReference type="ChEBI" id="CHEBI:33190"/>
        <dbReference type="ChEBI" id="CHEBI:136067"/>
    </reaction>
</comment>
<dbReference type="GO" id="GO:0018580">
    <property type="term" value="F:nitronate monooxygenase activity"/>
    <property type="evidence" value="ECO:0007669"/>
    <property type="project" value="InterPro"/>
</dbReference>
<dbReference type="SUPFAM" id="SSF51412">
    <property type="entry name" value="Inosine monophosphate dehydrogenase (IMPDH)"/>
    <property type="match status" value="1"/>
</dbReference>
<comment type="similarity">
    <text evidence="2">Belongs to the nitronate monooxygenase family. NMO class I subfamily.</text>
</comment>
<organism evidence="12 13">
    <name type="scientific">Salinarimonas soli</name>
    <dbReference type="NCBI Taxonomy" id="1638099"/>
    <lineage>
        <taxon>Bacteria</taxon>
        <taxon>Pseudomonadati</taxon>
        <taxon>Pseudomonadota</taxon>
        <taxon>Alphaproteobacteria</taxon>
        <taxon>Hyphomicrobiales</taxon>
        <taxon>Salinarimonadaceae</taxon>
        <taxon>Salinarimonas</taxon>
    </lineage>
</organism>
<name>A0A5B2VIQ3_9HYPH</name>
<dbReference type="OrthoDB" id="9778912at2"/>
<dbReference type="FunFam" id="3.20.20.70:FF:000154">
    <property type="entry name" value="Probable nitronate monooxygenase"/>
    <property type="match status" value="1"/>
</dbReference>
<gene>
    <name evidence="12" type="ORF">F0L46_06295</name>
</gene>
<dbReference type="GO" id="GO:0000166">
    <property type="term" value="F:nucleotide binding"/>
    <property type="evidence" value="ECO:0007669"/>
    <property type="project" value="UniProtKB-KW"/>
</dbReference>
<keyword evidence="8 12" id="KW-0503">Monooxygenase</keyword>
<evidence type="ECO:0000256" key="1">
    <source>
        <dbReference type="ARBA" id="ARBA00001917"/>
    </source>
</evidence>
<dbReference type="RefSeq" id="WP_149816200.1">
    <property type="nucleotide sequence ID" value="NZ_VUOA01000014.1"/>
</dbReference>
<sequence length="351" mass="36809">MPVRDRDHLLRLLGIELPIIQAPMAGAATPEMVIAVSEAGGLGSLPGALYTPPELRAALDRVRAGTRRSFNLNFFCHVPPPEDPARQAAWRERLRPYYAQAGLDPDRPAPPSGRTPFDEAACAIVEEVRPRVVSFHFGLPEDGLLRRVKATGAVVLGCATNVAEARWLVERGVDAVIAMGAEAGGHRGAFLDLDISRQIGTFALVPQVADAVPVPVIAAGGIADRRGVEAAFVLGASAAQVGTAFLLTPEAKIPAVHRAALQEPDRPTALTNLLTGRPARSIVNRLMAELGPLSDDAPAFPTAGTALGPIRAAAEAAGRDDFTNLWAGQAFPLASPLSAADLTRRLAGVEG</sequence>
<evidence type="ECO:0000313" key="13">
    <source>
        <dbReference type="Proteomes" id="UP000323142"/>
    </source>
</evidence>
<comment type="caution">
    <text evidence="12">The sequence shown here is derived from an EMBL/GenBank/DDBJ whole genome shotgun (WGS) entry which is preliminary data.</text>
</comment>
<evidence type="ECO:0000256" key="5">
    <source>
        <dbReference type="ARBA" id="ARBA00022643"/>
    </source>
</evidence>
<dbReference type="PANTHER" id="PTHR42747">
    <property type="entry name" value="NITRONATE MONOOXYGENASE-RELATED"/>
    <property type="match status" value="1"/>
</dbReference>
<dbReference type="InterPro" id="IPR013785">
    <property type="entry name" value="Aldolase_TIM"/>
</dbReference>
<dbReference type="CDD" id="cd04730">
    <property type="entry name" value="NPD_like"/>
    <property type="match status" value="1"/>
</dbReference>
<protein>
    <recommendedName>
        <fullName evidence="11">Nitronate monooxygenase</fullName>
    </recommendedName>
    <alternativeName>
        <fullName evidence="9">Propionate 3-nitronate monooxygenase</fullName>
    </alternativeName>
</protein>
<evidence type="ECO:0000256" key="7">
    <source>
        <dbReference type="ARBA" id="ARBA00023002"/>
    </source>
</evidence>
<dbReference type="Gene3D" id="3.20.20.70">
    <property type="entry name" value="Aldolase class I"/>
    <property type="match status" value="1"/>
</dbReference>
<evidence type="ECO:0000256" key="6">
    <source>
        <dbReference type="ARBA" id="ARBA00022741"/>
    </source>
</evidence>
<keyword evidence="4" id="KW-0285">Flavoprotein</keyword>
<keyword evidence="5" id="KW-0288">FMN</keyword>
<keyword evidence="13" id="KW-1185">Reference proteome</keyword>
<keyword evidence="7" id="KW-0560">Oxidoreductase</keyword>
<evidence type="ECO:0000256" key="4">
    <source>
        <dbReference type="ARBA" id="ARBA00022630"/>
    </source>
</evidence>
<comment type="cofactor">
    <cofactor evidence="1">
        <name>FMN</name>
        <dbReference type="ChEBI" id="CHEBI:58210"/>
    </cofactor>
</comment>
<dbReference type="Proteomes" id="UP000323142">
    <property type="component" value="Unassembled WGS sequence"/>
</dbReference>
<evidence type="ECO:0000313" key="12">
    <source>
        <dbReference type="EMBL" id="KAA2238252.1"/>
    </source>
</evidence>
<keyword evidence="6" id="KW-0547">Nucleotide-binding</keyword>